<feature type="region of interest" description="Disordered" evidence="3">
    <location>
        <begin position="1"/>
        <end position="99"/>
    </location>
</feature>
<feature type="compositionally biased region" description="Low complexity" evidence="3">
    <location>
        <begin position="62"/>
        <end position="88"/>
    </location>
</feature>
<accession>A0AAV1QKF8</accession>
<evidence type="ECO:0000313" key="4">
    <source>
        <dbReference type="EMBL" id="CAK6983477.1"/>
    </source>
</evidence>
<dbReference type="GO" id="GO:0030425">
    <property type="term" value="C:dendrite"/>
    <property type="evidence" value="ECO:0007669"/>
    <property type="project" value="TreeGrafter"/>
</dbReference>
<evidence type="ECO:0000256" key="1">
    <source>
        <dbReference type="ARBA" id="ARBA00022553"/>
    </source>
</evidence>
<dbReference type="InterPro" id="IPR043446">
    <property type="entry name" value="Neurabin-like"/>
</dbReference>
<keyword evidence="2" id="KW-0175">Coiled coil</keyword>
<proteinExistence type="predicted"/>
<dbReference type="Proteomes" id="UP001314229">
    <property type="component" value="Unassembled WGS sequence"/>
</dbReference>
<evidence type="ECO:0000313" key="5">
    <source>
        <dbReference type="Proteomes" id="UP001314229"/>
    </source>
</evidence>
<keyword evidence="1" id="KW-0597">Phosphoprotein</keyword>
<dbReference type="GO" id="GO:0019722">
    <property type="term" value="P:calcium-mediated signaling"/>
    <property type="evidence" value="ECO:0007669"/>
    <property type="project" value="TreeGrafter"/>
</dbReference>
<dbReference type="PANTHER" id="PTHR16154">
    <property type="entry name" value="NEURABIN"/>
    <property type="match status" value="1"/>
</dbReference>
<dbReference type="GO" id="GO:0005737">
    <property type="term" value="C:cytoplasm"/>
    <property type="evidence" value="ECO:0007669"/>
    <property type="project" value="TreeGrafter"/>
</dbReference>
<gene>
    <name evidence="4" type="ORF">FSCOSCO3_A010545</name>
</gene>
<dbReference type="GO" id="GO:0031175">
    <property type="term" value="P:neuron projection development"/>
    <property type="evidence" value="ECO:0007669"/>
    <property type="project" value="TreeGrafter"/>
</dbReference>
<dbReference type="GO" id="GO:0015629">
    <property type="term" value="C:actin cytoskeleton"/>
    <property type="evidence" value="ECO:0007669"/>
    <property type="project" value="TreeGrafter"/>
</dbReference>
<reference evidence="4 5" key="1">
    <citation type="submission" date="2024-01" db="EMBL/GenBank/DDBJ databases">
        <authorList>
            <person name="Alioto T."/>
            <person name="Alioto T."/>
            <person name="Gomez Garrido J."/>
        </authorList>
    </citation>
    <scope>NUCLEOTIDE SEQUENCE [LARGE SCALE GENOMIC DNA]</scope>
</reference>
<evidence type="ECO:0000256" key="2">
    <source>
        <dbReference type="ARBA" id="ARBA00023054"/>
    </source>
</evidence>
<dbReference type="GO" id="GO:0014069">
    <property type="term" value="C:postsynaptic density"/>
    <property type="evidence" value="ECO:0007669"/>
    <property type="project" value="TreeGrafter"/>
</dbReference>
<dbReference type="GO" id="GO:0007015">
    <property type="term" value="P:actin filament organization"/>
    <property type="evidence" value="ECO:0007669"/>
    <property type="project" value="TreeGrafter"/>
</dbReference>
<dbReference type="EMBL" id="CAWUFR010001325">
    <property type="protein sequence ID" value="CAK6983477.1"/>
    <property type="molecule type" value="Genomic_DNA"/>
</dbReference>
<dbReference type="PANTHER" id="PTHR16154:SF24">
    <property type="entry name" value="NEURABIN-2"/>
    <property type="match status" value="1"/>
</dbReference>
<evidence type="ECO:0000256" key="3">
    <source>
        <dbReference type="SAM" id="MobiDB-lite"/>
    </source>
</evidence>
<protein>
    <submittedName>
        <fullName evidence="4">Sterile alpha motif domain-containing protein 14-like</fullName>
    </submittedName>
</protein>
<comment type="caution">
    <text evidence="4">The sequence shown here is derived from an EMBL/GenBank/DDBJ whole genome shotgun (WGS) entry which is preliminary data.</text>
</comment>
<dbReference type="GO" id="GO:0051015">
    <property type="term" value="F:actin filament binding"/>
    <property type="evidence" value="ECO:0007669"/>
    <property type="project" value="TreeGrafter"/>
</dbReference>
<name>A0AAV1QKF8_SCOSC</name>
<sequence>LNEAIPETELLDNSIQKGRAQLSVKARRHRPSRSRYRDSVSSTEGEDSLERKESALSEEFSPPHTSSSTSPPVDSSSSRSSHPYHTLSQSSDETCEDSSGLVSSWTSQQVCQWLRGLNMDHVRAAAGSDLTLLLRLLHIPDDFLLKDKSELQSSV</sequence>
<keyword evidence="5" id="KW-1185">Reference proteome</keyword>
<dbReference type="AlphaFoldDB" id="A0AAV1QKF8"/>
<feature type="compositionally biased region" description="Basic residues" evidence="3">
    <location>
        <begin position="25"/>
        <end position="34"/>
    </location>
</feature>
<organism evidence="4 5">
    <name type="scientific">Scomber scombrus</name>
    <name type="common">Atlantic mackerel</name>
    <name type="synonym">Scomber vernalis</name>
    <dbReference type="NCBI Taxonomy" id="13677"/>
    <lineage>
        <taxon>Eukaryota</taxon>
        <taxon>Metazoa</taxon>
        <taxon>Chordata</taxon>
        <taxon>Craniata</taxon>
        <taxon>Vertebrata</taxon>
        <taxon>Euteleostomi</taxon>
        <taxon>Actinopterygii</taxon>
        <taxon>Neopterygii</taxon>
        <taxon>Teleostei</taxon>
        <taxon>Neoteleostei</taxon>
        <taxon>Acanthomorphata</taxon>
        <taxon>Pelagiaria</taxon>
        <taxon>Scombriformes</taxon>
        <taxon>Scombridae</taxon>
        <taxon>Scomber</taxon>
    </lineage>
</organism>
<feature type="non-terminal residue" evidence="4">
    <location>
        <position position="1"/>
    </location>
</feature>